<feature type="transmembrane region" description="Helical" evidence="5">
    <location>
        <begin position="165"/>
        <end position="188"/>
    </location>
</feature>
<feature type="transmembrane region" description="Helical" evidence="5">
    <location>
        <begin position="140"/>
        <end position="159"/>
    </location>
</feature>
<keyword evidence="3 5" id="KW-1133">Transmembrane helix</keyword>
<feature type="transmembrane region" description="Helical" evidence="5">
    <location>
        <begin position="271"/>
        <end position="295"/>
    </location>
</feature>
<sequence length="331" mass="34469">MRIPSIGRMSGTSALRTWWSQRPPATGAAVMATGILSVGLLLAGHRVLSRIALALAAAAWLGLVADAAVRAPGWRGRGADAALPLAALTPVAATAALGTATAVQGGQSLAKALLALSVLLWAVLLLVVARRWKRRMAGTVFLGCVATEGIALLGAVLAVSAGAAWLAHTALVFFWLGLVFYVVGLRCFDLRQVTRGAGDHWILGGGLAIAAVAGARLVLASHRMYLWNNDDRAALRGVTIALLVLALVCYCLLAVAEVLRPRLGYDVRRWATVFPMGMTAVASLSVATALGVPWLRDLGRVLLWIAVAAWCVVLAGAVLSASGGLRSRAPR</sequence>
<dbReference type="Pfam" id="PF03595">
    <property type="entry name" value="SLAC1"/>
    <property type="match status" value="1"/>
</dbReference>
<feature type="transmembrane region" description="Helical" evidence="5">
    <location>
        <begin position="301"/>
        <end position="325"/>
    </location>
</feature>
<feature type="transmembrane region" description="Helical" evidence="5">
    <location>
        <begin position="81"/>
        <end position="103"/>
    </location>
</feature>
<dbReference type="InterPro" id="IPR038665">
    <property type="entry name" value="Voltage-dep_anion_channel_sf"/>
</dbReference>
<gene>
    <name evidence="6" type="ORF">GCM10022207_37360</name>
</gene>
<keyword evidence="7" id="KW-1185">Reference proteome</keyword>
<evidence type="ECO:0000256" key="3">
    <source>
        <dbReference type="ARBA" id="ARBA00022989"/>
    </source>
</evidence>
<comment type="subcellular location">
    <subcellularLocation>
        <location evidence="1">Membrane</location>
        <topology evidence="1">Multi-pass membrane protein</topology>
    </subcellularLocation>
</comment>
<feature type="transmembrane region" description="Helical" evidence="5">
    <location>
        <begin position="25"/>
        <end position="45"/>
    </location>
</feature>
<dbReference type="Gene3D" id="1.50.10.150">
    <property type="entry name" value="Voltage-dependent anion channel"/>
    <property type="match status" value="1"/>
</dbReference>
<evidence type="ECO:0000256" key="2">
    <source>
        <dbReference type="ARBA" id="ARBA00022692"/>
    </source>
</evidence>
<feature type="transmembrane region" description="Helical" evidence="5">
    <location>
        <begin position="239"/>
        <end position="259"/>
    </location>
</feature>
<evidence type="ECO:0000313" key="7">
    <source>
        <dbReference type="Proteomes" id="UP001501563"/>
    </source>
</evidence>
<reference evidence="7" key="1">
    <citation type="journal article" date="2019" name="Int. J. Syst. Evol. Microbiol.">
        <title>The Global Catalogue of Microorganisms (GCM) 10K type strain sequencing project: providing services to taxonomists for standard genome sequencing and annotation.</title>
        <authorList>
            <consortium name="The Broad Institute Genomics Platform"/>
            <consortium name="The Broad Institute Genome Sequencing Center for Infectious Disease"/>
            <person name="Wu L."/>
            <person name="Ma J."/>
        </authorList>
    </citation>
    <scope>NUCLEOTIDE SEQUENCE [LARGE SCALE GENOMIC DNA]</scope>
    <source>
        <strain evidence="7">JCM 16578</strain>
    </source>
</reference>
<dbReference type="Proteomes" id="UP001501563">
    <property type="component" value="Unassembled WGS sequence"/>
</dbReference>
<comment type="caution">
    <text evidence="6">The sequence shown here is derived from an EMBL/GenBank/DDBJ whole genome shotgun (WGS) entry which is preliminary data.</text>
</comment>
<dbReference type="CDD" id="cd09319">
    <property type="entry name" value="TDT_like_1"/>
    <property type="match status" value="1"/>
</dbReference>
<feature type="transmembrane region" description="Helical" evidence="5">
    <location>
        <begin position="109"/>
        <end position="128"/>
    </location>
</feature>
<proteinExistence type="predicted"/>
<evidence type="ECO:0000256" key="4">
    <source>
        <dbReference type="ARBA" id="ARBA00023136"/>
    </source>
</evidence>
<keyword evidence="4 5" id="KW-0472">Membrane</keyword>
<evidence type="ECO:0000313" key="6">
    <source>
        <dbReference type="EMBL" id="GAA3869005.1"/>
    </source>
</evidence>
<evidence type="ECO:0000256" key="5">
    <source>
        <dbReference type="SAM" id="Phobius"/>
    </source>
</evidence>
<accession>A0ABP7K815</accession>
<evidence type="ECO:0000256" key="1">
    <source>
        <dbReference type="ARBA" id="ARBA00004141"/>
    </source>
</evidence>
<organism evidence="6 7">
    <name type="scientific">Streptomyces lannensis</name>
    <dbReference type="NCBI Taxonomy" id="766498"/>
    <lineage>
        <taxon>Bacteria</taxon>
        <taxon>Bacillati</taxon>
        <taxon>Actinomycetota</taxon>
        <taxon>Actinomycetes</taxon>
        <taxon>Kitasatosporales</taxon>
        <taxon>Streptomycetaceae</taxon>
        <taxon>Streptomyces</taxon>
    </lineage>
</organism>
<dbReference type="EMBL" id="BAAAZA010000009">
    <property type="protein sequence ID" value="GAA3869005.1"/>
    <property type="molecule type" value="Genomic_DNA"/>
</dbReference>
<name>A0ABP7K815_9ACTN</name>
<feature type="transmembrane region" description="Helical" evidence="5">
    <location>
        <begin position="200"/>
        <end position="219"/>
    </location>
</feature>
<dbReference type="InterPro" id="IPR004695">
    <property type="entry name" value="SLAC1/Mae1/Ssu1/TehA"/>
</dbReference>
<protein>
    <submittedName>
        <fullName evidence="6">Tellurite resistance/C4-dicarboxylate transporter family protein</fullName>
    </submittedName>
</protein>
<keyword evidence="2 5" id="KW-0812">Transmembrane</keyword>
<feature type="transmembrane region" description="Helical" evidence="5">
    <location>
        <begin position="51"/>
        <end position="69"/>
    </location>
</feature>